<proteinExistence type="predicted"/>
<name>A0A8J7QH71_9BACT</name>
<evidence type="ECO:0000256" key="1">
    <source>
        <dbReference type="SAM" id="SignalP"/>
    </source>
</evidence>
<organism evidence="2 3">
    <name type="scientific">Acanthopleuribacter pedis</name>
    <dbReference type="NCBI Taxonomy" id="442870"/>
    <lineage>
        <taxon>Bacteria</taxon>
        <taxon>Pseudomonadati</taxon>
        <taxon>Acidobacteriota</taxon>
        <taxon>Holophagae</taxon>
        <taxon>Acanthopleuribacterales</taxon>
        <taxon>Acanthopleuribacteraceae</taxon>
        <taxon>Acanthopleuribacter</taxon>
    </lineage>
</organism>
<dbReference type="RefSeq" id="WP_207862308.1">
    <property type="nucleotide sequence ID" value="NZ_JAFREP010000034.1"/>
</dbReference>
<keyword evidence="1" id="KW-0732">Signal</keyword>
<feature type="signal peptide" evidence="1">
    <location>
        <begin position="1"/>
        <end position="21"/>
    </location>
</feature>
<sequence length="416" mass="49551">MFRFLLTAAVAVCLSWATLQAQETDRRRFESEAFNRSEIVKDRIKNTRWKFGDFSLTPIIGLNKVGYDSNVFSTDETREESDFSITPEVGLQSYLRLSPRWVWANRVAYKYQYYTDIDNLRGSEYNFKSTMYGLFRRTYLELGAQYNRENSRLNTETDQRPFIENNEAQILINHELKPRHTIRYQTRWHDLDIKDADIEGLDDLIRSEMRHEVAYFYKPNPNFWPNLTIAHKTFDFDNDQSPLEDSTFTRINAGLRNEFKRRFHYNVSLGMEELDFPKSSQVNDEVFIYAAYMEQKLTRQWYVRGGGQQNPIFSIFDQFNYFVNRRIYAGGGYIFRNKIQLGPVLEVGKNTYDNPRSQDGFRRDDDLQKFSLELELPFQRFYRLKIRAGWSERDSSIEELSDEGFEVISEIYTTRF</sequence>
<accession>A0A8J7QH71</accession>
<reference evidence="2" key="1">
    <citation type="submission" date="2021-03" db="EMBL/GenBank/DDBJ databases">
        <authorList>
            <person name="Wang G."/>
        </authorList>
    </citation>
    <scope>NUCLEOTIDE SEQUENCE</scope>
    <source>
        <strain evidence="2">KCTC 12899</strain>
    </source>
</reference>
<comment type="caution">
    <text evidence="2">The sequence shown here is derived from an EMBL/GenBank/DDBJ whole genome shotgun (WGS) entry which is preliminary data.</text>
</comment>
<dbReference type="EMBL" id="JAFREP010000034">
    <property type="protein sequence ID" value="MBO1322335.1"/>
    <property type="molecule type" value="Genomic_DNA"/>
</dbReference>
<protein>
    <submittedName>
        <fullName evidence="2">Uncharacterized protein</fullName>
    </submittedName>
</protein>
<keyword evidence="3" id="KW-1185">Reference proteome</keyword>
<dbReference type="Proteomes" id="UP000664417">
    <property type="component" value="Unassembled WGS sequence"/>
</dbReference>
<dbReference type="AlphaFoldDB" id="A0A8J7QH71"/>
<evidence type="ECO:0000313" key="2">
    <source>
        <dbReference type="EMBL" id="MBO1322335.1"/>
    </source>
</evidence>
<evidence type="ECO:0000313" key="3">
    <source>
        <dbReference type="Proteomes" id="UP000664417"/>
    </source>
</evidence>
<feature type="chain" id="PRO_5035225200" evidence="1">
    <location>
        <begin position="22"/>
        <end position="416"/>
    </location>
</feature>
<gene>
    <name evidence="2" type="ORF">J3U88_27935</name>
</gene>